<feature type="non-terminal residue" evidence="3">
    <location>
        <position position="150"/>
    </location>
</feature>
<reference evidence="3 4" key="1">
    <citation type="submission" date="2019-01" db="EMBL/GenBank/DDBJ databases">
        <title>A draft genome assembly of the solar-powered sea slug Elysia chlorotica.</title>
        <authorList>
            <person name="Cai H."/>
            <person name="Li Q."/>
            <person name="Fang X."/>
            <person name="Li J."/>
            <person name="Curtis N.E."/>
            <person name="Altenburger A."/>
            <person name="Shibata T."/>
            <person name="Feng M."/>
            <person name="Maeda T."/>
            <person name="Schwartz J.A."/>
            <person name="Shigenobu S."/>
            <person name="Lundholm N."/>
            <person name="Nishiyama T."/>
            <person name="Yang H."/>
            <person name="Hasebe M."/>
            <person name="Li S."/>
            <person name="Pierce S.K."/>
            <person name="Wang J."/>
        </authorList>
    </citation>
    <scope>NUCLEOTIDE SEQUENCE [LARGE SCALE GENOMIC DNA]</scope>
    <source>
        <strain evidence="3">EC2010</strain>
        <tissue evidence="3">Whole organism of an adult</tissue>
    </source>
</reference>
<evidence type="ECO:0000313" key="4">
    <source>
        <dbReference type="Proteomes" id="UP000271974"/>
    </source>
</evidence>
<organism evidence="3 4">
    <name type="scientific">Elysia chlorotica</name>
    <name type="common">Eastern emerald elysia</name>
    <name type="synonym">Sea slug</name>
    <dbReference type="NCBI Taxonomy" id="188477"/>
    <lineage>
        <taxon>Eukaryota</taxon>
        <taxon>Metazoa</taxon>
        <taxon>Spiralia</taxon>
        <taxon>Lophotrochozoa</taxon>
        <taxon>Mollusca</taxon>
        <taxon>Gastropoda</taxon>
        <taxon>Heterobranchia</taxon>
        <taxon>Euthyneura</taxon>
        <taxon>Panpulmonata</taxon>
        <taxon>Sacoglossa</taxon>
        <taxon>Placobranchoidea</taxon>
        <taxon>Plakobranchidae</taxon>
        <taxon>Elysia</taxon>
    </lineage>
</organism>
<feature type="coiled-coil region" evidence="1">
    <location>
        <begin position="87"/>
        <end position="114"/>
    </location>
</feature>
<evidence type="ECO:0000256" key="1">
    <source>
        <dbReference type="SAM" id="Coils"/>
    </source>
</evidence>
<keyword evidence="4" id="KW-1185">Reference proteome</keyword>
<protein>
    <submittedName>
        <fullName evidence="3">Uncharacterized protein</fullName>
    </submittedName>
</protein>
<evidence type="ECO:0000256" key="2">
    <source>
        <dbReference type="SAM" id="MobiDB-lite"/>
    </source>
</evidence>
<proteinExistence type="predicted"/>
<accession>A0A433SK89</accession>
<name>A0A433SK89_ELYCH</name>
<dbReference type="STRING" id="188477.A0A433SK89"/>
<gene>
    <name evidence="3" type="ORF">EGW08_022704</name>
</gene>
<keyword evidence="1" id="KW-0175">Coiled coil</keyword>
<feature type="region of interest" description="Disordered" evidence="2">
    <location>
        <begin position="115"/>
        <end position="150"/>
    </location>
</feature>
<dbReference type="AlphaFoldDB" id="A0A433SK89"/>
<comment type="caution">
    <text evidence="3">The sequence shown here is derived from an EMBL/GenBank/DDBJ whole genome shotgun (WGS) entry which is preliminary data.</text>
</comment>
<feature type="non-terminal residue" evidence="3">
    <location>
        <position position="1"/>
    </location>
</feature>
<dbReference type="EMBL" id="RQTK01001651">
    <property type="protein sequence ID" value="RUS69531.1"/>
    <property type="molecule type" value="Genomic_DNA"/>
</dbReference>
<sequence length="150" mass="16872">LFALGEECRVKHERDQNPHYHSLLQGRTLDPASAARLKKLQGMAQALEQSVVEVDTVLNAQWEEYQTRRRKEERMLTPTSDIIYKSIKNNHDLISDQRRKLEKLEELLRGLKLHNGSGGAGSDSLAMPHSPVTMSGLMGSPKGEKTLQEA</sequence>
<evidence type="ECO:0000313" key="3">
    <source>
        <dbReference type="EMBL" id="RUS69531.1"/>
    </source>
</evidence>
<dbReference type="Proteomes" id="UP000271974">
    <property type="component" value="Unassembled WGS sequence"/>
</dbReference>